<proteinExistence type="predicted"/>
<protein>
    <submittedName>
        <fullName evidence="1">Uncharacterized protein</fullName>
    </submittedName>
</protein>
<dbReference type="Pfam" id="PF07134">
    <property type="entry name" value="AcMNPV_Orf18"/>
    <property type="match status" value="1"/>
</dbReference>
<name>A0A126FC91_9ABAC</name>
<dbReference type="EMBL" id="KP763670">
    <property type="protein sequence ID" value="AKN81011.1"/>
    <property type="molecule type" value="Genomic_DNA"/>
</dbReference>
<gene>
    <name evidence="1" type="primary">Orf-126</name>
</gene>
<sequence length="349" mass="40603">MLTFIDSVNEKILNATNGVIVLTGGAATACHINDPNEYKALKCLDLNLYLDNYNYINYSQIHVDLQKLVTRIQHDMYSLIDSVRIPSPLVIFKCFQNEAYKFCNNIQLNLNTQVKFTNIKYNEEFDLVRFSVSVHLTSNLFHLYRNKSIQTFYNTTYLSAPLPLCANMVFLNVRIIKTPFTALKRCIRPLMFNYNVPVLTLQYVINEQLLCYLKDIFVCKFGYNKINRRLNRIKRLFALLPFSPPWNHHYWEENVYSFAAAAVAASDDSTICKRVEKILNAHGPVLGCRILLTLFLTTDMFIDALPIYVQNQINYPHTKQANQHWKHFMSSIQSIVYNNNERGLNKINL</sequence>
<keyword evidence="2" id="KW-1185">Reference proteome</keyword>
<accession>A0A126FC91</accession>
<reference evidence="1 2" key="1">
    <citation type="submission" date="2015-02" db="EMBL/GenBank/DDBJ databases">
        <title>Complete genome of a baculovirus isolated from a medical interest larvae: lLonomia obliqua (Lepidoptera: Saturniidae).</title>
        <authorList>
            <person name="Clara A.-S.W."/>
            <person name="Daniel A.-A.M.P."/>
            <person name="Miguel A.S."/>
            <person name="Jhon F.E.A."/>
            <person name="Fabricio M.S."/>
            <person name="Jose W.L.C."/>
            <person name="Bergmann R.M."/>
            <person name="Fernando M.L."/>
        </authorList>
    </citation>
    <scope>NUCLEOTIDE SEQUENCE [LARGE SCALE GENOMIC DNA]</scope>
    <source>
        <strain evidence="1">SP/2000</strain>
    </source>
</reference>
<dbReference type="Proteomes" id="UP000297030">
    <property type="component" value="Segment"/>
</dbReference>
<organism evidence="1 2">
    <name type="scientific">Lonomia obliqua multiple nucleopolyhedrovirus</name>
    <dbReference type="NCBI Taxonomy" id="134394"/>
    <lineage>
        <taxon>Viruses</taxon>
        <taxon>Viruses incertae sedis</taxon>
        <taxon>Naldaviricetes</taxon>
        <taxon>Lefavirales</taxon>
        <taxon>Baculoviridae</taxon>
        <taxon>Alphabaculovirus</taxon>
        <taxon>Alphabaculovirus lonobliquae</taxon>
        <taxon>Lonomia obliqua nucleopolyhedrovirus</taxon>
    </lineage>
</organism>
<dbReference type="RefSeq" id="YP_009666488.1">
    <property type="nucleotide sequence ID" value="NC_043520.1"/>
</dbReference>
<evidence type="ECO:0000313" key="2">
    <source>
        <dbReference type="Proteomes" id="UP000297030"/>
    </source>
</evidence>
<evidence type="ECO:0000313" key="1">
    <source>
        <dbReference type="EMBL" id="AKN81011.1"/>
    </source>
</evidence>
<dbReference type="InterPro" id="IPR010785">
    <property type="entry name" value="AcMNPV_AC18"/>
</dbReference>
<dbReference type="KEGG" id="vg:40526758"/>
<dbReference type="GeneID" id="40526758"/>